<dbReference type="InterPro" id="IPR035427">
    <property type="entry name" value="Tim10-like_dom_sf"/>
</dbReference>
<keyword evidence="1" id="KW-1015">Disulfide bond</keyword>
<dbReference type="AlphaFoldDB" id="A0A2A3EB92"/>
<dbReference type="SUPFAM" id="SSF144122">
    <property type="entry name" value="Tim10-like"/>
    <property type="match status" value="1"/>
</dbReference>
<reference evidence="3 4" key="1">
    <citation type="submission" date="2014-07" db="EMBL/GenBank/DDBJ databases">
        <title>Genomic and transcriptomic analysis on Apis cerana provide comprehensive insights into honey bee biology.</title>
        <authorList>
            <person name="Diao Q."/>
            <person name="Sun L."/>
            <person name="Zheng H."/>
            <person name="Zheng H."/>
            <person name="Xu S."/>
            <person name="Wang S."/>
            <person name="Zeng Z."/>
            <person name="Hu F."/>
            <person name="Su S."/>
            <person name="Wu J."/>
        </authorList>
    </citation>
    <scope>NUCLEOTIDE SEQUENCE [LARGE SCALE GENOMIC DNA]</scope>
    <source>
        <tissue evidence="3">Pupae without intestine</tissue>
    </source>
</reference>
<comment type="domain">
    <text evidence="1">The twin CX3C motif contains 4 conserved Cys residues that form 2 disulfide bonds in the mitochondrial intermembrane space.</text>
</comment>
<comment type="subcellular location">
    <subcellularLocation>
        <location evidence="1">Mitochondrion inner membrane</location>
        <topology evidence="1">Peripheral membrane protein</topology>
        <orientation evidence="1">Intermembrane side</orientation>
    </subcellularLocation>
</comment>
<evidence type="ECO:0000313" key="3">
    <source>
        <dbReference type="EMBL" id="PBC29043.1"/>
    </source>
</evidence>
<dbReference type="Gene3D" id="1.10.287.810">
    <property type="entry name" value="Mitochondrial import inner membrane translocase subunit tim13 like domains"/>
    <property type="match status" value="1"/>
</dbReference>
<keyword evidence="1" id="KW-0472">Membrane</keyword>
<dbReference type="GO" id="GO:0005743">
    <property type="term" value="C:mitochondrial inner membrane"/>
    <property type="evidence" value="ECO:0007669"/>
    <property type="project" value="UniProtKB-SubCell"/>
</dbReference>
<dbReference type="GO" id="GO:0015031">
    <property type="term" value="P:protein transport"/>
    <property type="evidence" value="ECO:0007669"/>
    <property type="project" value="UniProtKB-KW"/>
</dbReference>
<dbReference type="InterPro" id="IPR004217">
    <property type="entry name" value="Tim10-like"/>
</dbReference>
<name>A0A2A3EB92_APICC</name>
<dbReference type="STRING" id="94128.A0A2A3EB92"/>
<feature type="domain" description="Tim10-like" evidence="2">
    <location>
        <begin position="49"/>
        <end position="96"/>
    </location>
</feature>
<comment type="subunit">
    <text evidence="1">Heterohexamer.</text>
</comment>
<dbReference type="Proteomes" id="UP000242457">
    <property type="component" value="Unassembled WGS sequence"/>
</dbReference>
<dbReference type="Pfam" id="PF02953">
    <property type="entry name" value="zf-Tim10_DDP"/>
    <property type="match status" value="1"/>
</dbReference>
<accession>A0A2A3EB92</accession>
<keyword evidence="1" id="KW-0143">Chaperone</keyword>
<keyword evidence="1" id="KW-0811">Translocation</keyword>
<keyword evidence="4" id="KW-1185">Reference proteome</keyword>
<evidence type="ECO:0000313" key="4">
    <source>
        <dbReference type="Proteomes" id="UP000242457"/>
    </source>
</evidence>
<organism evidence="3 4">
    <name type="scientific">Apis cerana cerana</name>
    <name type="common">Oriental honeybee</name>
    <dbReference type="NCBI Taxonomy" id="94128"/>
    <lineage>
        <taxon>Eukaryota</taxon>
        <taxon>Metazoa</taxon>
        <taxon>Ecdysozoa</taxon>
        <taxon>Arthropoda</taxon>
        <taxon>Hexapoda</taxon>
        <taxon>Insecta</taxon>
        <taxon>Pterygota</taxon>
        <taxon>Neoptera</taxon>
        <taxon>Endopterygota</taxon>
        <taxon>Hymenoptera</taxon>
        <taxon>Apocrita</taxon>
        <taxon>Aculeata</taxon>
        <taxon>Apoidea</taxon>
        <taxon>Anthophila</taxon>
        <taxon>Apidae</taxon>
        <taxon>Apis</taxon>
    </lineage>
</organism>
<dbReference type="OrthoDB" id="344165at2759"/>
<keyword evidence="1" id="KW-0496">Mitochondrion</keyword>
<keyword evidence="1" id="KW-0813">Transport</keyword>
<comment type="similarity">
    <text evidence="1">Belongs to the small Tim family.</text>
</comment>
<keyword evidence="1" id="KW-0653">Protein transport</keyword>
<dbReference type="EMBL" id="KZ288293">
    <property type="protein sequence ID" value="PBC29043.1"/>
    <property type="molecule type" value="Genomic_DNA"/>
</dbReference>
<gene>
    <name evidence="3" type="ORF">APICC_03451</name>
</gene>
<comment type="function">
    <text evidence="1">Mitochondrial intermembrane chaperone that participates in the import and insertion of some multi-pass transmembrane proteins into the mitochondrial inner membrane. Also required for the transfer of beta-barrel precursors from the TOM complex to the sorting and assembly machinery (SAM complex) of the outer membrane. Acts as a chaperone-like protein that protects the hydrophobic precursors from aggregation and guide them through the mitochondrial intermembrane space.</text>
</comment>
<evidence type="ECO:0000256" key="1">
    <source>
        <dbReference type="RuleBase" id="RU367043"/>
    </source>
</evidence>
<evidence type="ECO:0000259" key="2">
    <source>
        <dbReference type="Pfam" id="PF02953"/>
    </source>
</evidence>
<sequence length="102" mass="11832">MSDDIMEDNKIGSGELQEFVIAEKQKALIQAQKHREEVNYLAYIVFIHIHEFNDICWDKCIDKPGVKLDSRTETCLTNCVDRFIDVSLLITNRFAQLLQKSV</sequence>
<protein>
    <recommendedName>
        <fullName evidence="1">Mitochondrial import inner membrane translocase subunit</fullName>
    </recommendedName>
</protein>
<proteinExistence type="inferred from homology"/>
<keyword evidence="1" id="KW-0999">Mitochondrion inner membrane</keyword>